<dbReference type="Proteomes" id="UP000056209">
    <property type="component" value="Unassembled WGS sequence"/>
</dbReference>
<dbReference type="AlphaFoldDB" id="A0A100HH26"/>
<reference evidence="2" key="1">
    <citation type="submission" date="2015-11" db="EMBL/GenBank/DDBJ databases">
        <title>Draft Genome Sequence of the Radioresistant Bacterium Deinococcus grandis, Isolated from Freshwater Fish in Japan.</title>
        <authorList>
            <person name="Satoh K."/>
            <person name="Onodera T."/>
            <person name="Omoso K."/>
            <person name="Takeda-Yano K."/>
            <person name="Katayama T."/>
            <person name="Oono Y."/>
            <person name="Narumi I."/>
        </authorList>
    </citation>
    <scope>NUCLEOTIDE SEQUENCE [LARGE SCALE GENOMIC DNA]</scope>
    <source>
        <strain evidence="2">ATCC 43672</strain>
    </source>
</reference>
<accession>A0A100HH26</accession>
<keyword evidence="2" id="KW-1185">Reference proteome</keyword>
<dbReference type="RefSeq" id="WP_058975163.1">
    <property type="nucleotide sequence ID" value="NZ_BCMS01000001.1"/>
</dbReference>
<name>A0A100HH26_9DEIO</name>
<gene>
    <name evidence="1" type="ORF">DEIGR_100620</name>
</gene>
<evidence type="ECO:0000313" key="1">
    <source>
        <dbReference type="EMBL" id="GAQ20593.1"/>
    </source>
</evidence>
<dbReference type="EMBL" id="BCMS01000001">
    <property type="protein sequence ID" value="GAQ20593.1"/>
    <property type="molecule type" value="Genomic_DNA"/>
</dbReference>
<organism evidence="1 2">
    <name type="scientific">Deinococcus grandis</name>
    <dbReference type="NCBI Taxonomy" id="57498"/>
    <lineage>
        <taxon>Bacteria</taxon>
        <taxon>Thermotogati</taxon>
        <taxon>Deinococcota</taxon>
        <taxon>Deinococci</taxon>
        <taxon>Deinococcales</taxon>
        <taxon>Deinococcaceae</taxon>
        <taxon>Deinococcus</taxon>
    </lineage>
</organism>
<protein>
    <submittedName>
        <fullName evidence="1">Uncharacterized protein</fullName>
    </submittedName>
</protein>
<comment type="caution">
    <text evidence="1">The sequence shown here is derived from an EMBL/GenBank/DDBJ whole genome shotgun (WGS) entry which is preliminary data.</text>
</comment>
<proteinExistence type="predicted"/>
<sequence length="64" mass="7328">MHDLYLKEVVDARTAQYEQVRDQLALEQQLRAAQPQRPTLRAALATRLRRLADQLDRPAAPSCT</sequence>
<evidence type="ECO:0000313" key="2">
    <source>
        <dbReference type="Proteomes" id="UP000056209"/>
    </source>
</evidence>